<dbReference type="AlphaFoldDB" id="A0A7W7YZ26"/>
<evidence type="ECO:0000313" key="6">
    <source>
        <dbReference type="Proteomes" id="UP000535406"/>
    </source>
</evidence>
<dbReference type="Proteomes" id="UP000535406">
    <property type="component" value="Unassembled WGS sequence"/>
</dbReference>
<proteinExistence type="inferred from homology"/>
<accession>A0A7W7YZ26</accession>
<dbReference type="EMBL" id="JACHIK010000022">
    <property type="protein sequence ID" value="MBB5044849.1"/>
    <property type="molecule type" value="Genomic_DNA"/>
</dbReference>
<evidence type="ECO:0000313" key="5">
    <source>
        <dbReference type="EMBL" id="MBB5044849.1"/>
    </source>
</evidence>
<dbReference type="GO" id="GO:0003677">
    <property type="term" value="F:DNA binding"/>
    <property type="evidence" value="ECO:0007669"/>
    <property type="project" value="InterPro"/>
</dbReference>
<name>A0A7W7YZ26_9HYPH</name>
<keyword evidence="6" id="KW-1185">Reference proteome</keyword>
<comment type="function">
    <text evidence="1">Absolutely required for transposition of IS1.</text>
</comment>
<dbReference type="GO" id="GO:0004803">
    <property type="term" value="F:transposase activity"/>
    <property type="evidence" value="ECO:0007669"/>
    <property type="project" value="InterPro"/>
</dbReference>
<dbReference type="RefSeq" id="WP_184146525.1">
    <property type="nucleotide sequence ID" value="NZ_JACHIK010000022.1"/>
</dbReference>
<evidence type="ECO:0000256" key="2">
    <source>
        <dbReference type="ARBA" id="ARBA00008841"/>
    </source>
</evidence>
<keyword evidence="4" id="KW-0233">DNA recombination</keyword>
<dbReference type="Pfam" id="PF03400">
    <property type="entry name" value="DDE_Tnp_IS1"/>
    <property type="match status" value="1"/>
</dbReference>
<reference evidence="5 6" key="1">
    <citation type="submission" date="2020-08" db="EMBL/GenBank/DDBJ databases">
        <title>Genomic Encyclopedia of Type Strains, Phase IV (KMG-IV): sequencing the most valuable type-strain genomes for metagenomic binning, comparative biology and taxonomic classification.</title>
        <authorList>
            <person name="Goeker M."/>
        </authorList>
    </citation>
    <scope>NUCLEOTIDE SEQUENCE [LARGE SCALE GENOMIC DNA]</scope>
    <source>
        <strain evidence="5 6">DSM 21319</strain>
    </source>
</reference>
<evidence type="ECO:0000256" key="1">
    <source>
        <dbReference type="ARBA" id="ARBA00004091"/>
    </source>
</evidence>
<evidence type="ECO:0000256" key="4">
    <source>
        <dbReference type="ARBA" id="ARBA00023172"/>
    </source>
</evidence>
<comment type="similarity">
    <text evidence="2">Belongs to the transposase 27 family.</text>
</comment>
<comment type="caution">
    <text evidence="5">The sequence shown here is derived from an EMBL/GenBank/DDBJ whole genome shotgun (WGS) entry which is preliminary data.</text>
</comment>
<gene>
    <name evidence="5" type="ORF">HNQ66_004276</name>
</gene>
<evidence type="ECO:0000256" key="3">
    <source>
        <dbReference type="ARBA" id="ARBA00022578"/>
    </source>
</evidence>
<sequence length="119" mass="13584">MIWTAYSRRHRQVVAYHIGDQGVRSAIAIYDLAKAAVGQIGAIFTDANSCYHLAFERIKATEPHRQTKAQTHLIESSNASFRDMLARFNRKTKRASKSLEMLHITIDIFIARKRLASPR</sequence>
<dbReference type="InterPro" id="IPR051354">
    <property type="entry name" value="Transposase_27_IS1"/>
</dbReference>
<organism evidence="5 6">
    <name type="scientific">Shinella fusca</name>
    <dbReference type="NCBI Taxonomy" id="544480"/>
    <lineage>
        <taxon>Bacteria</taxon>
        <taxon>Pseudomonadati</taxon>
        <taxon>Pseudomonadota</taxon>
        <taxon>Alphaproteobacteria</taxon>
        <taxon>Hyphomicrobiales</taxon>
        <taxon>Rhizobiaceae</taxon>
        <taxon>Shinella</taxon>
    </lineage>
</organism>
<dbReference type="PANTHER" id="PTHR33293">
    <property type="entry name" value="INSERTION ELEMENT IS1 1 PROTEIN INSB-RELATED"/>
    <property type="match status" value="1"/>
</dbReference>
<protein>
    <submittedName>
        <fullName evidence="5">IS1 family transposase</fullName>
    </submittedName>
</protein>
<dbReference type="InterPro" id="IPR005063">
    <property type="entry name" value="Transposase_27"/>
</dbReference>
<dbReference type="PANTHER" id="PTHR33293:SF1">
    <property type="entry name" value="INSERTION ELEMENT IS1 1 PROTEIN INSB-RELATED"/>
    <property type="match status" value="1"/>
</dbReference>
<keyword evidence="3" id="KW-0815">Transposition</keyword>
<dbReference type="GO" id="GO:0006313">
    <property type="term" value="P:DNA transposition"/>
    <property type="evidence" value="ECO:0007669"/>
    <property type="project" value="InterPro"/>
</dbReference>